<dbReference type="Gene3D" id="3.40.710.10">
    <property type="entry name" value="DD-peptidase/beta-lactamase superfamily"/>
    <property type="match status" value="1"/>
</dbReference>
<evidence type="ECO:0000256" key="6">
    <source>
        <dbReference type="ARBA" id="ARBA00022833"/>
    </source>
</evidence>
<keyword evidence="4 10" id="KW-0732">Signal</keyword>
<dbReference type="AlphaFoldDB" id="A0A9P8K2W8"/>
<dbReference type="Gene3D" id="3.40.390.10">
    <property type="entry name" value="Collagenase (Catalytic Domain)"/>
    <property type="match status" value="1"/>
</dbReference>
<dbReference type="EMBL" id="JAHFXS010000004">
    <property type="protein sequence ID" value="KAG9991221.1"/>
    <property type="molecule type" value="Genomic_DNA"/>
</dbReference>
<keyword evidence="6" id="KW-0862">Zinc</keyword>
<evidence type="ECO:0000256" key="8">
    <source>
        <dbReference type="ARBA" id="ARBA00023157"/>
    </source>
</evidence>
<keyword evidence="5" id="KW-0378">Hydrolase</keyword>
<evidence type="ECO:0000256" key="4">
    <source>
        <dbReference type="ARBA" id="ARBA00022729"/>
    </source>
</evidence>
<dbReference type="CDD" id="cd04275">
    <property type="entry name" value="ZnMc_pappalysin_like"/>
    <property type="match status" value="1"/>
</dbReference>
<dbReference type="InterPro" id="IPR024079">
    <property type="entry name" value="MetalloPept_cat_dom_sf"/>
</dbReference>
<protein>
    <submittedName>
        <fullName evidence="14">Beta-lactamase/transpeptidase-like protein</fullName>
    </submittedName>
</protein>
<feature type="domain" description="Peptidase S12 Pab87-related C-terminal" evidence="13">
    <location>
        <begin position="572"/>
        <end position="666"/>
    </location>
</feature>
<dbReference type="GO" id="GO:0046872">
    <property type="term" value="F:metal ion binding"/>
    <property type="evidence" value="ECO:0007669"/>
    <property type="project" value="UniProtKB-KW"/>
</dbReference>
<feature type="signal peptide" evidence="10">
    <location>
        <begin position="1"/>
        <end position="19"/>
    </location>
</feature>
<dbReference type="GO" id="GO:0006508">
    <property type="term" value="P:proteolysis"/>
    <property type="evidence" value="ECO:0007669"/>
    <property type="project" value="UniProtKB-KW"/>
</dbReference>
<feature type="domain" description="Peptidase M43 pregnancy-associated plasma-A" evidence="12">
    <location>
        <begin position="206"/>
        <end position="292"/>
    </location>
</feature>
<keyword evidence="3" id="KW-0479">Metal-binding</keyword>
<feature type="chain" id="PRO_5040251182" evidence="10">
    <location>
        <begin position="20"/>
        <end position="672"/>
    </location>
</feature>
<sequence>MHLPSILVGLAGLLASASANPNNNTVYKHFDCGVDLSHASEHFNKTVRQMHQGVFKAHSGTQMAGHAVRAAAAGPIVVNVAFHIVTTAAKAGTITQKMADDQLATMNRAYKASNVQFNRIATTFTVNDAWAVGAGNDATNMKTALRNGTYSTHNIYFMTDLTGSILGTCSLPSDIGPGTPDPSTYITDGCMIQANTMPGGNIYGFNLGMTAVHETGHWMGLLHTFEGYSCTGSGDFIADTPMQSTSTDGCPSKPPKDSCPTVAGVDAIHNYMDYSDDACYTGFTLDQNKRIHDLSVLGAQSKDGDDARSVTRNLRNLALSKAPKSTYQYCNILYTAATYLVETLSQKIFSSFLHEQLLERLHMSSTFLQPSEVRTGEQEGLLSTPHYFRDGAYHETCHQETPEAQGAGSIQTSVNDLAKFIRAMINQAGPITDAIYEAVTTPRITKSQQSKLQKNHSSDPPPSYALGWDVHYYRGAQIISHDGVITGYGSRMFFLPDCKVGAVIFGNSDGAFDLSFIIQSYLVDDVLDIPKEQRFDVATPRLKRFTAQETRREKNSKRNAARREQSRGSLGLPVEAYLGSYHNRGYRDVTVQEKDGLLFIDGRDRSMPCTMLLEHVSDDTVFRGFLADDTGEDVVPVRFRFDPEGQVSAIGMVLEPVLGDEYFIWFDRIQEV</sequence>
<proteinExistence type="inferred from homology"/>
<evidence type="ECO:0000259" key="11">
    <source>
        <dbReference type="Pfam" id="PF00144"/>
    </source>
</evidence>
<gene>
    <name evidence="14" type="ORF">KCU98_g570</name>
</gene>
<feature type="region of interest" description="Disordered" evidence="9">
    <location>
        <begin position="547"/>
        <end position="567"/>
    </location>
</feature>
<accession>A0A9P8K2W8</accession>
<dbReference type="Gene3D" id="2.40.128.600">
    <property type="match status" value="1"/>
</dbReference>
<evidence type="ECO:0000256" key="9">
    <source>
        <dbReference type="SAM" id="MobiDB-lite"/>
    </source>
</evidence>
<keyword evidence="2" id="KW-0645">Protease</keyword>
<organism evidence="14 15">
    <name type="scientific">Aureobasidium melanogenum</name>
    <name type="common">Aureobasidium pullulans var. melanogenum</name>
    <dbReference type="NCBI Taxonomy" id="46634"/>
    <lineage>
        <taxon>Eukaryota</taxon>
        <taxon>Fungi</taxon>
        <taxon>Dikarya</taxon>
        <taxon>Ascomycota</taxon>
        <taxon>Pezizomycotina</taxon>
        <taxon>Dothideomycetes</taxon>
        <taxon>Dothideomycetidae</taxon>
        <taxon>Dothideales</taxon>
        <taxon>Saccotheciaceae</taxon>
        <taxon>Aureobasidium</taxon>
    </lineage>
</organism>
<evidence type="ECO:0000259" key="13">
    <source>
        <dbReference type="Pfam" id="PF11954"/>
    </source>
</evidence>
<name>A0A9P8K2W8_AURME</name>
<dbReference type="PANTHER" id="PTHR47466">
    <property type="match status" value="1"/>
</dbReference>
<feature type="non-terminal residue" evidence="14">
    <location>
        <position position="672"/>
    </location>
</feature>
<comment type="similarity">
    <text evidence="1">Belongs to the peptidase M43B family.</text>
</comment>
<dbReference type="Pfam" id="PF00144">
    <property type="entry name" value="Beta-lactamase"/>
    <property type="match status" value="1"/>
</dbReference>
<feature type="domain" description="Beta-lactamase-related" evidence="11">
    <location>
        <begin position="302"/>
        <end position="510"/>
    </location>
</feature>
<dbReference type="InterPro" id="IPR001466">
    <property type="entry name" value="Beta-lactam-related"/>
</dbReference>
<evidence type="ECO:0000256" key="10">
    <source>
        <dbReference type="SAM" id="SignalP"/>
    </source>
</evidence>
<dbReference type="InterPro" id="IPR008754">
    <property type="entry name" value="Peptidase_M43"/>
</dbReference>
<dbReference type="Pfam" id="PF11954">
    <property type="entry name" value="DUF3471"/>
    <property type="match status" value="1"/>
</dbReference>
<evidence type="ECO:0000256" key="3">
    <source>
        <dbReference type="ARBA" id="ARBA00022723"/>
    </source>
</evidence>
<evidence type="ECO:0000256" key="1">
    <source>
        <dbReference type="ARBA" id="ARBA00008721"/>
    </source>
</evidence>
<evidence type="ECO:0000313" key="14">
    <source>
        <dbReference type="EMBL" id="KAG9991221.1"/>
    </source>
</evidence>
<dbReference type="InterPro" id="IPR012338">
    <property type="entry name" value="Beta-lactam/transpept-like"/>
</dbReference>
<dbReference type="Proteomes" id="UP000729357">
    <property type="component" value="Unassembled WGS sequence"/>
</dbReference>
<reference evidence="14" key="2">
    <citation type="submission" date="2021-08" db="EMBL/GenBank/DDBJ databases">
        <authorList>
            <person name="Gostincar C."/>
            <person name="Sun X."/>
            <person name="Song Z."/>
            <person name="Gunde-Cimerman N."/>
        </authorList>
    </citation>
    <scope>NUCLEOTIDE SEQUENCE</scope>
    <source>
        <strain evidence="14">EXF-9298</strain>
    </source>
</reference>
<evidence type="ECO:0000256" key="7">
    <source>
        <dbReference type="ARBA" id="ARBA00023049"/>
    </source>
</evidence>
<evidence type="ECO:0000256" key="5">
    <source>
        <dbReference type="ARBA" id="ARBA00022801"/>
    </source>
</evidence>
<keyword evidence="7" id="KW-0482">Metalloprotease</keyword>
<evidence type="ECO:0000259" key="12">
    <source>
        <dbReference type="Pfam" id="PF05572"/>
    </source>
</evidence>
<comment type="caution">
    <text evidence="14">The sequence shown here is derived from an EMBL/GenBank/DDBJ whole genome shotgun (WGS) entry which is preliminary data.</text>
</comment>
<reference evidence="14" key="1">
    <citation type="journal article" date="2021" name="J Fungi (Basel)">
        <title>Virulence traits and population genomics of the black yeast Aureobasidium melanogenum.</title>
        <authorList>
            <person name="Cernosa A."/>
            <person name="Sun X."/>
            <person name="Gostincar C."/>
            <person name="Fang C."/>
            <person name="Gunde-Cimerman N."/>
            <person name="Song Z."/>
        </authorList>
    </citation>
    <scope>NUCLEOTIDE SEQUENCE</scope>
    <source>
        <strain evidence="14">EXF-9298</strain>
    </source>
</reference>
<dbReference type="PANTHER" id="PTHR47466:SF1">
    <property type="entry name" value="METALLOPROTEASE MEP1 (AFU_ORTHOLOGUE AFUA_1G07730)-RELATED"/>
    <property type="match status" value="1"/>
</dbReference>
<dbReference type="GO" id="GO:0008237">
    <property type="term" value="F:metallopeptidase activity"/>
    <property type="evidence" value="ECO:0007669"/>
    <property type="project" value="UniProtKB-KW"/>
</dbReference>
<dbReference type="InterPro" id="IPR021860">
    <property type="entry name" value="Peptidase_S12_Pab87-rel_C"/>
</dbReference>
<evidence type="ECO:0000313" key="15">
    <source>
        <dbReference type="Proteomes" id="UP000729357"/>
    </source>
</evidence>
<keyword evidence="15" id="KW-1185">Reference proteome</keyword>
<keyword evidence="8" id="KW-1015">Disulfide bond</keyword>
<evidence type="ECO:0000256" key="2">
    <source>
        <dbReference type="ARBA" id="ARBA00022670"/>
    </source>
</evidence>
<dbReference type="Pfam" id="PF05572">
    <property type="entry name" value="Peptidase_M43"/>
    <property type="match status" value="1"/>
</dbReference>
<dbReference type="SUPFAM" id="SSF55486">
    <property type="entry name" value="Metalloproteases ('zincins'), catalytic domain"/>
    <property type="match status" value="1"/>
</dbReference>
<dbReference type="SUPFAM" id="SSF56601">
    <property type="entry name" value="beta-lactamase/transpeptidase-like"/>
    <property type="match status" value="1"/>
</dbReference>